<proteinExistence type="inferred from homology"/>
<reference evidence="8 9" key="1">
    <citation type="journal article" date="2015" name="Genome Announc.">
        <title>Complete Genome Sequence of Mycoplasma flocculare Strain Ms42T (ATCC 27399T).</title>
        <authorList>
            <person name="Calcutt M.J."/>
            <person name="Foecking M.F."/>
            <person name="Heidari M.B."/>
            <person name="McIntosh M.A."/>
        </authorList>
    </citation>
    <scope>NUCLEOTIDE SEQUENCE [LARGE SCALE GENOMIC DNA]</scope>
    <source>
        <strain evidence="9">ATCC 27399</strain>
    </source>
</reference>
<dbReference type="RefSeq" id="WP_039387603.1">
    <property type="nucleotide sequence ID" value="NZ_CP007585.1"/>
</dbReference>
<keyword evidence="4" id="KW-0720">Serine protease</keyword>
<feature type="transmembrane region" description="Helical" evidence="6">
    <location>
        <begin position="7"/>
        <end position="28"/>
    </location>
</feature>
<dbReference type="PROSITE" id="PS00138">
    <property type="entry name" value="SUBTILASE_SER"/>
    <property type="match status" value="1"/>
</dbReference>
<keyword evidence="6" id="KW-0472">Membrane</keyword>
<keyword evidence="2 8" id="KW-0645">Protease</keyword>
<dbReference type="SUPFAM" id="SSF52743">
    <property type="entry name" value="Subtilisin-like"/>
    <property type="match status" value="1"/>
</dbReference>
<dbReference type="InterPro" id="IPR023828">
    <property type="entry name" value="Peptidase_S8_Ser-AS"/>
</dbReference>
<organism evidence="8 9">
    <name type="scientific">Mesomycoplasma flocculare ATCC 27399</name>
    <dbReference type="NCBI Taxonomy" id="743971"/>
    <lineage>
        <taxon>Bacteria</taxon>
        <taxon>Bacillati</taxon>
        <taxon>Mycoplasmatota</taxon>
        <taxon>Mycoplasmoidales</taxon>
        <taxon>Metamycoplasmataceae</taxon>
        <taxon>Mesomycoplasma</taxon>
    </lineage>
</organism>
<comment type="caution">
    <text evidence="5">Lacks conserved residue(s) required for the propagation of feature annotation.</text>
</comment>
<feature type="domain" description="Peptidase S8/S53" evidence="7">
    <location>
        <begin position="236"/>
        <end position="467"/>
    </location>
</feature>
<dbReference type="HOGENOM" id="CLU_025056_0_0_14"/>
<keyword evidence="3" id="KW-0378">Hydrolase</keyword>
<dbReference type="PANTHER" id="PTHR43806">
    <property type="entry name" value="PEPTIDASE S8"/>
    <property type="match status" value="1"/>
</dbReference>
<evidence type="ECO:0000256" key="3">
    <source>
        <dbReference type="ARBA" id="ARBA00022801"/>
    </source>
</evidence>
<dbReference type="EMBL" id="CP007585">
    <property type="protein sequence ID" value="AJC49844.1"/>
    <property type="molecule type" value="Genomic_DNA"/>
</dbReference>
<sequence length="659" mass="75771">MLKVKKFFQFSFAIGTITSLVFVPIFSFNQNKNLINNEKLATINFASKKFVVNDWKIPTSKSTDGKKLSDKVSDTIELKLYLDVFNEKGNLDERIDSLLNKIKRGFKNKNINWKIQTSAMLPIVWFYFNDVEKSKEFIKYVDTLDFVKRIVFYKKVIIKNNDVVSQNEQNGYYISRFSDINKKLLLKEINLNPEKQTEFFKYHRKGSKIVILEVGTTQLQRNYKFVHTPEVKLFTPENLNDTHGTNVSMVAAGKNGINSNGQIYFTSFSSNNFNWQNALEWLVLKNNVKFINHSYGPTADYSLPYDDDSFFIDYISRKYGVVNVFAAGNGHNKQNKKGKWIDSTQLAYNAISVGSTKYRENSFLNDIEISNFSNRELESNHLNLPKPLVVAPGEILLENNDEIRGTSFAAPVVTGAISYIFDKFSWLNNDQFRVPSAMSILAASAHLPKYKNLNKKGNGFDSTYGAGLIDVEKMQEAAWNINTKSVIKSDVDGGIFESLHLNLQAGEQINIALSWMFNSGLLKENENKPELQHPNWWEWLFPTWALAKQTAQGIDYELKLSDWKSKHINENRLKLEETKKRQNQALFTDYDLVLEKLDSRGYWQSVSSSLSINSNVELIKFKVQDSGIYRYIVKKYKSSLFENSVDDSIAVTHTVFKEN</sequence>
<evidence type="ECO:0000256" key="5">
    <source>
        <dbReference type="PROSITE-ProRule" id="PRU01240"/>
    </source>
</evidence>
<accession>A0A0A8E784</accession>
<dbReference type="GO" id="GO:0006508">
    <property type="term" value="P:proteolysis"/>
    <property type="evidence" value="ECO:0007669"/>
    <property type="project" value="UniProtKB-KW"/>
</dbReference>
<name>A0A0A8E784_MESFC</name>
<dbReference type="InterPro" id="IPR036852">
    <property type="entry name" value="Peptidase_S8/S53_dom_sf"/>
</dbReference>
<dbReference type="OrthoDB" id="394913at2"/>
<dbReference type="Pfam" id="PF00082">
    <property type="entry name" value="Peptidase_S8"/>
    <property type="match status" value="1"/>
</dbReference>
<dbReference type="PANTHER" id="PTHR43806:SF11">
    <property type="entry name" value="CEREVISIN-RELATED"/>
    <property type="match status" value="1"/>
</dbReference>
<dbReference type="GO" id="GO:0004252">
    <property type="term" value="F:serine-type endopeptidase activity"/>
    <property type="evidence" value="ECO:0007669"/>
    <property type="project" value="InterPro"/>
</dbReference>
<comment type="similarity">
    <text evidence="1 5">Belongs to the peptidase S8 family.</text>
</comment>
<evidence type="ECO:0000313" key="9">
    <source>
        <dbReference type="Proteomes" id="UP000031129"/>
    </source>
</evidence>
<dbReference type="Proteomes" id="UP000031129">
    <property type="component" value="Chromosome"/>
</dbReference>
<evidence type="ECO:0000256" key="4">
    <source>
        <dbReference type="ARBA" id="ARBA00022825"/>
    </source>
</evidence>
<keyword evidence="9" id="KW-1185">Reference proteome</keyword>
<evidence type="ECO:0000256" key="1">
    <source>
        <dbReference type="ARBA" id="ARBA00011073"/>
    </source>
</evidence>
<keyword evidence="6" id="KW-0812">Transmembrane</keyword>
<protein>
    <submittedName>
        <fullName evidence="8">Subtilisin-like serine protease</fullName>
    </submittedName>
</protein>
<dbReference type="STRING" id="743971.MYF_01635"/>
<dbReference type="PROSITE" id="PS51892">
    <property type="entry name" value="SUBTILASE"/>
    <property type="match status" value="1"/>
</dbReference>
<dbReference type="InterPro" id="IPR000209">
    <property type="entry name" value="Peptidase_S8/S53_dom"/>
</dbReference>
<evidence type="ECO:0000256" key="6">
    <source>
        <dbReference type="SAM" id="Phobius"/>
    </source>
</evidence>
<evidence type="ECO:0000256" key="2">
    <source>
        <dbReference type="ARBA" id="ARBA00022670"/>
    </source>
</evidence>
<dbReference type="InterPro" id="IPR050131">
    <property type="entry name" value="Peptidase_S8_subtilisin-like"/>
</dbReference>
<keyword evidence="6" id="KW-1133">Transmembrane helix</keyword>
<gene>
    <name evidence="8" type="ORF">MYF_01635</name>
</gene>
<dbReference type="AlphaFoldDB" id="A0A0A8E784"/>
<dbReference type="KEGG" id="mfq:MYF_01635"/>
<evidence type="ECO:0000259" key="7">
    <source>
        <dbReference type="Pfam" id="PF00082"/>
    </source>
</evidence>
<dbReference type="Gene3D" id="3.40.50.200">
    <property type="entry name" value="Peptidase S8/S53 domain"/>
    <property type="match status" value="1"/>
</dbReference>
<evidence type="ECO:0000313" key="8">
    <source>
        <dbReference type="EMBL" id="AJC49844.1"/>
    </source>
</evidence>